<feature type="compositionally biased region" description="Polar residues" evidence="1">
    <location>
        <begin position="1"/>
        <end position="10"/>
    </location>
</feature>
<feature type="compositionally biased region" description="Acidic residues" evidence="1">
    <location>
        <begin position="545"/>
        <end position="554"/>
    </location>
</feature>
<dbReference type="WBParaSite" id="GPUH_0001089701-mRNA-1">
    <property type="protein sequence ID" value="GPUH_0001089701-mRNA-1"/>
    <property type="gene ID" value="GPUH_0001089701"/>
</dbReference>
<feature type="region of interest" description="Disordered" evidence="1">
    <location>
        <begin position="1"/>
        <end position="60"/>
    </location>
</feature>
<feature type="compositionally biased region" description="Basic and acidic residues" evidence="1">
    <location>
        <begin position="73"/>
        <end position="88"/>
    </location>
</feature>
<proteinExistence type="predicted"/>
<gene>
    <name evidence="2" type="ORF">GPUH_LOCUS10884</name>
</gene>
<feature type="compositionally biased region" description="Basic and acidic residues" evidence="1">
    <location>
        <begin position="51"/>
        <end position="60"/>
    </location>
</feature>
<reference evidence="2 3" key="2">
    <citation type="submission" date="2018-11" db="EMBL/GenBank/DDBJ databases">
        <authorList>
            <consortium name="Pathogen Informatics"/>
        </authorList>
    </citation>
    <scope>NUCLEOTIDE SEQUENCE [LARGE SCALE GENOMIC DNA]</scope>
</reference>
<reference evidence="4" key="1">
    <citation type="submission" date="2016-06" db="UniProtKB">
        <authorList>
            <consortium name="WormBaseParasite"/>
        </authorList>
    </citation>
    <scope>IDENTIFICATION</scope>
</reference>
<sequence length="582" mass="65130">MPPHESSSGEHTWAPRPNADRCRSRSRELSKPSQNSRVVCASSSTSNENEAASRGDETAWEKGLRQAREMMIKASRKREEEPDFDRKRLVLAPSEDMDQRRTSDDESDDSRIHRGLRRRASRSPFSRSAARSACGLVSQMDGDLDSSRSRRHNISLGPDGDGRRRQDGRCGRDEPRQPPKDLGPQVLYPNGRPTARRRPAASARKTSPTDRYYVPRRVSVPRSSPSPHSQTPRDSRSPSPYRSFSRSPRRRTSPTSADSRRERYRKRNTDPVTGLAFVIKRHPTKNIPSSLFCLELLRLFFSFFAGDRIHDPWERTHKKERSRDEDLLSTTLGAELQKARRQQHRQRAASRGGSAGRRSGSGTTSATSRSQSPSHTSSQRRQQSISLASAVASKNLIDEDGAVRATDLSSFRIPKKKRPSSPPRRFSVMESSRKHLLPPRDNKTLNRDLSPSWKVDISSNESSESSSSWSSSSSDDTEPAAYRLKRKADVGPSAGISLSPGPAAEDVSSDEDEDGSETRAVIASEPPKKKSSAGSSRHSSRRADDDDYVDDEAEKEERRAQLLRQLKCVEDAIARKRSRPVA</sequence>
<feature type="compositionally biased region" description="Basic and acidic residues" evidence="1">
    <location>
        <begin position="97"/>
        <end position="112"/>
    </location>
</feature>
<name>A0A183DQ93_9BILA</name>
<dbReference type="EMBL" id="UYRT01078211">
    <property type="protein sequence ID" value="VDN18045.1"/>
    <property type="molecule type" value="Genomic_DNA"/>
</dbReference>
<feature type="compositionally biased region" description="Low complexity" evidence="1">
    <location>
        <begin position="41"/>
        <end position="50"/>
    </location>
</feature>
<feature type="compositionally biased region" description="Low complexity" evidence="1">
    <location>
        <begin position="237"/>
        <end position="246"/>
    </location>
</feature>
<evidence type="ECO:0000313" key="4">
    <source>
        <dbReference type="WBParaSite" id="GPUH_0001089701-mRNA-1"/>
    </source>
</evidence>
<evidence type="ECO:0000256" key="1">
    <source>
        <dbReference type="SAM" id="MobiDB-lite"/>
    </source>
</evidence>
<feature type="compositionally biased region" description="Low complexity" evidence="1">
    <location>
        <begin position="200"/>
        <end position="227"/>
    </location>
</feature>
<dbReference type="AlphaFoldDB" id="A0A183DQ93"/>
<feature type="region of interest" description="Disordered" evidence="1">
    <location>
        <begin position="73"/>
        <end position="268"/>
    </location>
</feature>
<feature type="compositionally biased region" description="Basic and acidic residues" evidence="1">
    <location>
        <begin position="160"/>
        <end position="179"/>
    </location>
</feature>
<feature type="compositionally biased region" description="Basic and acidic residues" evidence="1">
    <location>
        <begin position="18"/>
        <end position="30"/>
    </location>
</feature>
<keyword evidence="3" id="KW-1185">Reference proteome</keyword>
<feature type="compositionally biased region" description="Low complexity" evidence="1">
    <location>
        <begin position="122"/>
        <end position="133"/>
    </location>
</feature>
<dbReference type="Proteomes" id="UP000271098">
    <property type="component" value="Unassembled WGS sequence"/>
</dbReference>
<protein>
    <submittedName>
        <fullName evidence="4">Protein kinase domain-containing protein</fullName>
    </submittedName>
</protein>
<feature type="compositionally biased region" description="Low complexity" evidence="1">
    <location>
        <begin position="458"/>
        <end position="474"/>
    </location>
</feature>
<evidence type="ECO:0000313" key="3">
    <source>
        <dbReference type="Proteomes" id="UP000271098"/>
    </source>
</evidence>
<accession>A0A183DQ93</accession>
<feature type="compositionally biased region" description="Low complexity" evidence="1">
    <location>
        <begin position="349"/>
        <end position="386"/>
    </location>
</feature>
<feature type="region of interest" description="Disordered" evidence="1">
    <location>
        <begin position="337"/>
        <end position="386"/>
    </location>
</feature>
<evidence type="ECO:0000313" key="2">
    <source>
        <dbReference type="EMBL" id="VDN18045.1"/>
    </source>
</evidence>
<organism evidence="4">
    <name type="scientific">Gongylonema pulchrum</name>
    <dbReference type="NCBI Taxonomy" id="637853"/>
    <lineage>
        <taxon>Eukaryota</taxon>
        <taxon>Metazoa</taxon>
        <taxon>Ecdysozoa</taxon>
        <taxon>Nematoda</taxon>
        <taxon>Chromadorea</taxon>
        <taxon>Rhabditida</taxon>
        <taxon>Spirurina</taxon>
        <taxon>Spiruromorpha</taxon>
        <taxon>Spiruroidea</taxon>
        <taxon>Gongylonematidae</taxon>
        <taxon>Gongylonema</taxon>
    </lineage>
</organism>
<feature type="compositionally biased region" description="Basic residues" evidence="1">
    <location>
        <begin position="339"/>
        <end position="348"/>
    </location>
</feature>
<feature type="region of interest" description="Disordered" evidence="1">
    <location>
        <begin position="410"/>
        <end position="557"/>
    </location>
</feature>